<keyword evidence="2" id="KW-1185">Reference proteome</keyword>
<dbReference type="RefSeq" id="WP_235118196.1">
    <property type="nucleotide sequence ID" value="NZ_CP090978.1"/>
</dbReference>
<proteinExistence type="predicted"/>
<organism evidence="1 2">
    <name type="scientific">Paenibacillus hexagrammi</name>
    <dbReference type="NCBI Taxonomy" id="2908839"/>
    <lineage>
        <taxon>Bacteria</taxon>
        <taxon>Bacillati</taxon>
        <taxon>Bacillota</taxon>
        <taxon>Bacilli</taxon>
        <taxon>Bacillales</taxon>
        <taxon>Paenibacillaceae</taxon>
        <taxon>Paenibacillus</taxon>
    </lineage>
</organism>
<reference evidence="1 2" key="1">
    <citation type="journal article" date="2024" name="Int. J. Syst. Evol. Microbiol.">
        <title>Paenibacillus hexagrammi sp. nov., a novel bacterium isolated from the gut content of Hexagrammos agrammus.</title>
        <authorList>
            <person name="Jung H.K."/>
            <person name="Kim D.G."/>
            <person name="Zin H."/>
            <person name="Park J."/>
            <person name="Jung H."/>
            <person name="Kim Y.O."/>
            <person name="Kong H.J."/>
            <person name="Kim J.W."/>
            <person name="Kim Y.S."/>
        </authorList>
    </citation>
    <scope>NUCLEOTIDE SEQUENCE [LARGE SCALE GENOMIC DNA]</scope>
    <source>
        <strain evidence="1 2">YPD9-1</strain>
    </source>
</reference>
<dbReference type="Proteomes" id="UP001649230">
    <property type="component" value="Chromosome"/>
</dbReference>
<gene>
    <name evidence="1" type="ORF">L0M14_19065</name>
</gene>
<accession>A0ABY3SFB7</accession>
<evidence type="ECO:0000313" key="2">
    <source>
        <dbReference type="Proteomes" id="UP001649230"/>
    </source>
</evidence>
<name>A0ABY3SFB7_9BACL</name>
<sequence>MEIEIINWEPLNLKAFKCESISELKQNQELNCDDNVFAIYYYKKNEFYLAYQNNLDKPNYIHNIDISGSYLKACAANINKIEDYLMQTTYRIDKKLQIIDKFENNQLYYYYKIIGDLTNISTIPHLSEIESKTIRQTDIEKFAEQYISYKKEVLFFWDTHPDSKLTFNAEENIFTNWIPLNL</sequence>
<protein>
    <submittedName>
        <fullName evidence="1">Uncharacterized protein</fullName>
    </submittedName>
</protein>
<dbReference type="EMBL" id="CP090978">
    <property type="protein sequence ID" value="UJF31851.1"/>
    <property type="molecule type" value="Genomic_DNA"/>
</dbReference>
<evidence type="ECO:0000313" key="1">
    <source>
        <dbReference type="EMBL" id="UJF31851.1"/>
    </source>
</evidence>